<evidence type="ECO:0000313" key="3">
    <source>
        <dbReference type="Proteomes" id="UP000296862"/>
    </source>
</evidence>
<accession>A0A4V1CBP4</accession>
<dbReference type="KEGG" id="fsn:GS03_00172"/>
<dbReference type="Proteomes" id="UP000296862">
    <property type="component" value="Chromosome"/>
</dbReference>
<evidence type="ECO:0000313" key="2">
    <source>
        <dbReference type="EMBL" id="QBZ96694.1"/>
    </source>
</evidence>
<evidence type="ECO:0008006" key="4">
    <source>
        <dbReference type="Google" id="ProtNLM"/>
    </source>
</evidence>
<dbReference type="RefSeq" id="WP_136150692.1">
    <property type="nucleotide sequence ID" value="NZ_CP038810.1"/>
</dbReference>
<proteinExistence type="predicted"/>
<dbReference type="PROSITE" id="PS51257">
    <property type="entry name" value="PROKAR_LIPOPROTEIN"/>
    <property type="match status" value="1"/>
</dbReference>
<feature type="signal peptide" evidence="1">
    <location>
        <begin position="1"/>
        <end position="21"/>
    </location>
</feature>
<dbReference type="AlphaFoldDB" id="A0A4V1CBP4"/>
<dbReference type="Gene3D" id="3.90.930.1">
    <property type="match status" value="1"/>
</dbReference>
<name>A0A4V1CBP4_9FLAO</name>
<feature type="chain" id="PRO_5020761096" description="DUF4595 domain-containing protein" evidence="1">
    <location>
        <begin position="22"/>
        <end position="277"/>
    </location>
</feature>
<reference evidence="2 3" key="1">
    <citation type="submission" date="2019-04" db="EMBL/GenBank/DDBJ databases">
        <title>Flavobacterium sp. GS03.</title>
        <authorList>
            <person name="Kim H."/>
        </authorList>
    </citation>
    <scope>NUCLEOTIDE SEQUENCE [LARGE SCALE GENOMIC DNA]</scope>
    <source>
        <strain evidence="2 3">GS03</strain>
    </source>
</reference>
<gene>
    <name evidence="2" type="ORF">GS03_00172</name>
</gene>
<dbReference type="OrthoDB" id="932488at2"/>
<sequence>MKKFYFLISFVIISISCSSDSSEVTVNPNLLQRVDFYPGTSMETRWFFNSDGLLYEITKADGTIVQTFTYDSDNRLAGYTVFNADATSSTHTFSYDSDDSVISIDGESLNYDSSLNAYIFGDLTNYYTSITINIDKLLTYTKTVWVDYDWDGTPVEIINSELGIQYSDNNMVSYFPNESCNYFTYDNKTNPLRNATLAICKAFSFSTTMPWPDNNCISANNVLTHDYCSEDPESEVFHYTFNANDLPLTQTRDNYYLGTYENTTTSINYYYQGDALP</sequence>
<dbReference type="EMBL" id="CP038810">
    <property type="protein sequence ID" value="QBZ96694.1"/>
    <property type="molecule type" value="Genomic_DNA"/>
</dbReference>
<keyword evidence="3" id="KW-1185">Reference proteome</keyword>
<organism evidence="2 3">
    <name type="scientific">Flavobacterium sangjuense</name>
    <dbReference type="NCBI Taxonomy" id="2518177"/>
    <lineage>
        <taxon>Bacteria</taxon>
        <taxon>Pseudomonadati</taxon>
        <taxon>Bacteroidota</taxon>
        <taxon>Flavobacteriia</taxon>
        <taxon>Flavobacteriales</taxon>
        <taxon>Flavobacteriaceae</taxon>
        <taxon>Flavobacterium</taxon>
    </lineage>
</organism>
<protein>
    <recommendedName>
        <fullName evidence="4">DUF4595 domain-containing protein</fullName>
    </recommendedName>
</protein>
<keyword evidence="1" id="KW-0732">Signal</keyword>
<evidence type="ECO:0000256" key="1">
    <source>
        <dbReference type="SAM" id="SignalP"/>
    </source>
</evidence>